<evidence type="ECO:0000256" key="5">
    <source>
        <dbReference type="ARBA" id="ARBA00022984"/>
    </source>
</evidence>
<comment type="similarity">
    <text evidence="2">Belongs to the YkuD family.</text>
</comment>
<evidence type="ECO:0000313" key="9">
    <source>
        <dbReference type="EMBL" id="MBB4857236.1"/>
    </source>
</evidence>
<gene>
    <name evidence="9" type="ORF">HNO88_000543</name>
</gene>
<sequence>MARVYLVRMEDPRRVRRRRWRAGAALAGLLGAVWLVAAAMLAPSAPVALPVAAAPAAHGRISYPPAHLPVLDLPDGERRQVRSLLDIGRPMQFGEFVWNEAGVPAGPVWIRVDLGLQVLSVFRAGHEIGSAVILYGADAKPTPPGVYPILARARHHRSTLYDAPMPYMLRLTPDGVAIHASDVRAAAATHGCIGVPPEFARRLFDQARRGDRVAIIGHGRR</sequence>
<feature type="active site" description="Nucleophile" evidence="7">
    <location>
        <position position="192"/>
    </location>
</feature>
<dbReference type="InterPro" id="IPR005490">
    <property type="entry name" value="LD_TPept_cat_dom"/>
</dbReference>
<dbReference type="SUPFAM" id="SSF141523">
    <property type="entry name" value="L,D-transpeptidase catalytic domain-like"/>
    <property type="match status" value="1"/>
</dbReference>
<reference evidence="9 10" key="1">
    <citation type="submission" date="2020-08" db="EMBL/GenBank/DDBJ databases">
        <title>Functional genomics of gut bacteria from endangered species of beetles.</title>
        <authorList>
            <person name="Carlos-Shanley C."/>
        </authorList>
    </citation>
    <scope>NUCLEOTIDE SEQUENCE [LARGE SCALE GENOMIC DNA]</scope>
    <source>
        <strain evidence="9 10">S00245</strain>
    </source>
</reference>
<name>A0A7W7K7C3_9SPHN</name>
<feature type="domain" description="L,D-TPase catalytic" evidence="8">
    <location>
        <begin position="108"/>
        <end position="216"/>
    </location>
</feature>
<evidence type="ECO:0000259" key="8">
    <source>
        <dbReference type="PROSITE" id="PS52029"/>
    </source>
</evidence>
<dbReference type="UniPathway" id="UPA00219"/>
<dbReference type="AlphaFoldDB" id="A0A7W7K7C3"/>
<protein>
    <recommendedName>
        <fullName evidence="8">L,D-TPase catalytic domain-containing protein</fullName>
    </recommendedName>
</protein>
<dbReference type="GO" id="GO:0018104">
    <property type="term" value="P:peptidoglycan-protein cross-linking"/>
    <property type="evidence" value="ECO:0007669"/>
    <property type="project" value="TreeGrafter"/>
</dbReference>
<dbReference type="RefSeq" id="WP_246381129.1">
    <property type="nucleotide sequence ID" value="NZ_JACHLR010000002.1"/>
</dbReference>
<dbReference type="GO" id="GO:0071972">
    <property type="term" value="F:peptidoglycan L,D-transpeptidase activity"/>
    <property type="evidence" value="ECO:0007669"/>
    <property type="project" value="TreeGrafter"/>
</dbReference>
<organism evidence="9 10">
    <name type="scientific">Novosphingobium chloroacetimidivorans</name>
    <dbReference type="NCBI Taxonomy" id="1428314"/>
    <lineage>
        <taxon>Bacteria</taxon>
        <taxon>Pseudomonadati</taxon>
        <taxon>Pseudomonadota</taxon>
        <taxon>Alphaproteobacteria</taxon>
        <taxon>Sphingomonadales</taxon>
        <taxon>Sphingomonadaceae</taxon>
        <taxon>Novosphingobium</taxon>
    </lineage>
</organism>
<keyword evidence="10" id="KW-1185">Reference proteome</keyword>
<dbReference type="GO" id="GO:0005576">
    <property type="term" value="C:extracellular region"/>
    <property type="evidence" value="ECO:0007669"/>
    <property type="project" value="TreeGrafter"/>
</dbReference>
<dbReference type="GO" id="GO:0071555">
    <property type="term" value="P:cell wall organization"/>
    <property type="evidence" value="ECO:0007669"/>
    <property type="project" value="UniProtKB-UniRule"/>
</dbReference>
<keyword evidence="5 7" id="KW-0573">Peptidoglycan synthesis</keyword>
<evidence type="ECO:0000313" key="10">
    <source>
        <dbReference type="Proteomes" id="UP000555448"/>
    </source>
</evidence>
<feature type="active site" description="Proton donor/acceptor" evidence="7">
    <location>
        <position position="179"/>
    </location>
</feature>
<evidence type="ECO:0000256" key="1">
    <source>
        <dbReference type="ARBA" id="ARBA00004752"/>
    </source>
</evidence>
<dbReference type="InterPro" id="IPR050979">
    <property type="entry name" value="LD-transpeptidase"/>
</dbReference>
<comment type="pathway">
    <text evidence="1 7">Cell wall biogenesis; peptidoglycan biosynthesis.</text>
</comment>
<dbReference type="CDD" id="cd16913">
    <property type="entry name" value="YkuD_like"/>
    <property type="match status" value="1"/>
</dbReference>
<accession>A0A7W7K7C3</accession>
<dbReference type="Pfam" id="PF03734">
    <property type="entry name" value="YkuD"/>
    <property type="match status" value="1"/>
</dbReference>
<dbReference type="PROSITE" id="PS52029">
    <property type="entry name" value="LD_TPASE"/>
    <property type="match status" value="1"/>
</dbReference>
<keyword evidence="4 7" id="KW-0133">Cell shape</keyword>
<dbReference type="GO" id="GO:0008360">
    <property type="term" value="P:regulation of cell shape"/>
    <property type="evidence" value="ECO:0007669"/>
    <property type="project" value="UniProtKB-UniRule"/>
</dbReference>
<dbReference type="Gene3D" id="2.40.440.10">
    <property type="entry name" value="L,D-transpeptidase catalytic domain-like"/>
    <property type="match status" value="1"/>
</dbReference>
<keyword evidence="6 7" id="KW-0961">Cell wall biogenesis/degradation</keyword>
<evidence type="ECO:0000256" key="4">
    <source>
        <dbReference type="ARBA" id="ARBA00022960"/>
    </source>
</evidence>
<dbReference type="InterPro" id="IPR038063">
    <property type="entry name" value="Transpep_catalytic_dom"/>
</dbReference>
<comment type="caution">
    <text evidence="9">The sequence shown here is derived from an EMBL/GenBank/DDBJ whole genome shotgun (WGS) entry which is preliminary data.</text>
</comment>
<dbReference type="Proteomes" id="UP000555448">
    <property type="component" value="Unassembled WGS sequence"/>
</dbReference>
<evidence type="ECO:0000256" key="2">
    <source>
        <dbReference type="ARBA" id="ARBA00005992"/>
    </source>
</evidence>
<evidence type="ECO:0000256" key="6">
    <source>
        <dbReference type="ARBA" id="ARBA00023316"/>
    </source>
</evidence>
<dbReference type="GO" id="GO:0016740">
    <property type="term" value="F:transferase activity"/>
    <property type="evidence" value="ECO:0007669"/>
    <property type="project" value="UniProtKB-KW"/>
</dbReference>
<evidence type="ECO:0000256" key="7">
    <source>
        <dbReference type="PROSITE-ProRule" id="PRU01373"/>
    </source>
</evidence>
<dbReference type="PANTHER" id="PTHR30582:SF2">
    <property type="entry name" value="L,D-TRANSPEPTIDASE YCIB-RELATED"/>
    <property type="match status" value="1"/>
</dbReference>
<evidence type="ECO:0000256" key="3">
    <source>
        <dbReference type="ARBA" id="ARBA00022679"/>
    </source>
</evidence>
<proteinExistence type="inferred from homology"/>
<keyword evidence="3" id="KW-0808">Transferase</keyword>
<dbReference type="PANTHER" id="PTHR30582">
    <property type="entry name" value="L,D-TRANSPEPTIDASE"/>
    <property type="match status" value="1"/>
</dbReference>
<dbReference type="EMBL" id="JACHLR010000002">
    <property type="protein sequence ID" value="MBB4857236.1"/>
    <property type="molecule type" value="Genomic_DNA"/>
</dbReference>